<dbReference type="AlphaFoldDB" id="B8MI63"/>
<dbReference type="PANTHER" id="PTHR24223">
    <property type="entry name" value="ATP-BINDING CASSETTE SUB-FAMILY C"/>
    <property type="match status" value="1"/>
</dbReference>
<feature type="region of interest" description="Disordered" evidence="7">
    <location>
        <begin position="258"/>
        <end position="279"/>
    </location>
</feature>
<evidence type="ECO:0000256" key="4">
    <source>
        <dbReference type="ARBA" id="ARBA00022840"/>
    </source>
</evidence>
<dbReference type="PhylomeDB" id="B8MI63"/>
<dbReference type="InterPro" id="IPR050173">
    <property type="entry name" value="ABC_transporter_C-like"/>
</dbReference>
<evidence type="ECO:0000256" key="6">
    <source>
        <dbReference type="ARBA" id="ARBA00023136"/>
    </source>
</evidence>
<feature type="domain" description="ABC transmembrane type-1" evidence="9">
    <location>
        <begin position="1"/>
        <end position="144"/>
    </location>
</feature>
<evidence type="ECO:0000256" key="5">
    <source>
        <dbReference type="ARBA" id="ARBA00022989"/>
    </source>
</evidence>
<evidence type="ECO:0000313" key="11">
    <source>
        <dbReference type="Proteomes" id="UP000001745"/>
    </source>
</evidence>
<dbReference type="Proteomes" id="UP000001745">
    <property type="component" value="Unassembled WGS sequence"/>
</dbReference>
<dbReference type="Gene3D" id="1.20.1560.10">
    <property type="entry name" value="ABC transporter type 1, transmembrane domain"/>
    <property type="match status" value="1"/>
</dbReference>
<dbReference type="InterPro" id="IPR011527">
    <property type="entry name" value="ABC1_TM_dom"/>
</dbReference>
<dbReference type="SUPFAM" id="SSF90123">
    <property type="entry name" value="ABC transporter transmembrane region"/>
    <property type="match status" value="1"/>
</dbReference>
<organism evidence="10 11">
    <name type="scientific">Talaromyces stipitatus (strain ATCC 10500 / CBS 375.48 / QM 6759 / NRRL 1006)</name>
    <name type="common">Penicillium stipitatum</name>
    <dbReference type="NCBI Taxonomy" id="441959"/>
    <lineage>
        <taxon>Eukaryota</taxon>
        <taxon>Fungi</taxon>
        <taxon>Dikarya</taxon>
        <taxon>Ascomycota</taxon>
        <taxon>Pezizomycotina</taxon>
        <taxon>Eurotiomycetes</taxon>
        <taxon>Eurotiomycetidae</taxon>
        <taxon>Eurotiales</taxon>
        <taxon>Trichocomaceae</taxon>
        <taxon>Talaromyces</taxon>
        <taxon>Talaromyces sect. Talaromyces</taxon>
    </lineage>
</organism>
<dbReference type="EMBL" id="EQ962656">
    <property type="protein sequence ID" value="EED17225.1"/>
    <property type="molecule type" value="Genomic_DNA"/>
</dbReference>
<accession>B8MI63</accession>
<protein>
    <submittedName>
        <fullName evidence="10">Multidrug resistance-associated protein, putative</fullName>
    </submittedName>
</protein>
<keyword evidence="11" id="KW-1185">Reference proteome</keyword>
<sequence length="279" mass="30679">MIRGGLVTLVYDATLKLHSSKATDAAAVTHMSTDIDQITQGMTNFDVLWAAPIEVGLAIYILWREIGLACLAPVGIAVGCTLAAFLLGKLSRKAQRVWVDAVQLRTTATVSMLNNIKGIRMSGLSSRFSTNIQDLRVKELAASKSYRHLTVLKNTIGTLPQVMGPITAFVIYVLVRQNQPVSKCLRLLARISSKMSTHEISEHRDIEPCHLDAPPRMPLLSDNPAFKTRQKDRLFNLTGLKGTFRHISGHLDFSPIFTPPDSSQITPPKVSIKDPALKT</sequence>
<proteinExistence type="predicted"/>
<evidence type="ECO:0000256" key="7">
    <source>
        <dbReference type="SAM" id="MobiDB-lite"/>
    </source>
</evidence>
<evidence type="ECO:0000256" key="8">
    <source>
        <dbReference type="SAM" id="Phobius"/>
    </source>
</evidence>
<dbReference type="GeneID" id="8107116"/>
<dbReference type="PROSITE" id="PS50929">
    <property type="entry name" value="ABC_TM1F"/>
    <property type="match status" value="1"/>
</dbReference>
<dbReference type="GO" id="GO:0016020">
    <property type="term" value="C:membrane"/>
    <property type="evidence" value="ECO:0007669"/>
    <property type="project" value="InterPro"/>
</dbReference>
<dbReference type="OrthoDB" id="6500128at2759"/>
<reference evidence="11" key="1">
    <citation type="journal article" date="2015" name="Genome Announc.">
        <title>Genome sequence of the AIDS-associated pathogen Penicillium marneffei (ATCC18224) and its near taxonomic relative Talaromyces stipitatus (ATCC10500).</title>
        <authorList>
            <person name="Nierman W.C."/>
            <person name="Fedorova-Abrams N.D."/>
            <person name="Andrianopoulos A."/>
        </authorList>
    </citation>
    <scope>NUCLEOTIDE SEQUENCE [LARGE SCALE GENOMIC DNA]</scope>
    <source>
        <strain evidence="11">ATCC 10500 / CBS 375.48 / QM 6759 / NRRL 1006</strain>
    </source>
</reference>
<evidence type="ECO:0000256" key="3">
    <source>
        <dbReference type="ARBA" id="ARBA00022741"/>
    </source>
</evidence>
<evidence type="ECO:0000313" key="10">
    <source>
        <dbReference type="EMBL" id="EED17225.1"/>
    </source>
</evidence>
<keyword evidence="2 8" id="KW-0812">Transmembrane</keyword>
<dbReference type="InParanoid" id="B8MI63"/>
<dbReference type="eggNOG" id="KOG0054">
    <property type="taxonomic scope" value="Eukaryota"/>
</dbReference>
<evidence type="ECO:0000256" key="2">
    <source>
        <dbReference type="ARBA" id="ARBA00022692"/>
    </source>
</evidence>
<name>B8MI63_TALSN</name>
<keyword evidence="1" id="KW-0813">Transport</keyword>
<dbReference type="GO" id="GO:0140359">
    <property type="term" value="F:ABC-type transporter activity"/>
    <property type="evidence" value="ECO:0007669"/>
    <property type="project" value="InterPro"/>
</dbReference>
<dbReference type="PANTHER" id="PTHR24223:SF269">
    <property type="entry name" value="ABC MULTIDRUG TRANSPORTER (EUROFUNG)-RELATED"/>
    <property type="match status" value="1"/>
</dbReference>
<keyword evidence="3" id="KW-0547">Nucleotide-binding</keyword>
<dbReference type="GO" id="GO:0005524">
    <property type="term" value="F:ATP binding"/>
    <property type="evidence" value="ECO:0007669"/>
    <property type="project" value="UniProtKB-KW"/>
</dbReference>
<evidence type="ECO:0000256" key="1">
    <source>
        <dbReference type="ARBA" id="ARBA00022448"/>
    </source>
</evidence>
<feature type="transmembrane region" description="Helical" evidence="8">
    <location>
        <begin position="66"/>
        <end position="87"/>
    </location>
</feature>
<evidence type="ECO:0000259" key="9">
    <source>
        <dbReference type="PROSITE" id="PS50929"/>
    </source>
</evidence>
<keyword evidence="6 8" id="KW-0472">Membrane</keyword>
<dbReference type="HOGENOM" id="CLU_998111_0_0_1"/>
<gene>
    <name evidence="10" type="ORF">TSTA_022790</name>
</gene>
<dbReference type="RefSeq" id="XP_002484459.1">
    <property type="nucleotide sequence ID" value="XM_002484414.1"/>
</dbReference>
<keyword evidence="4" id="KW-0067">ATP-binding</keyword>
<keyword evidence="5 8" id="KW-1133">Transmembrane helix</keyword>
<dbReference type="VEuPathDB" id="FungiDB:TSTA_022790"/>
<dbReference type="STRING" id="441959.B8MI63"/>
<dbReference type="InterPro" id="IPR036640">
    <property type="entry name" value="ABC1_TM_sf"/>
</dbReference>